<accession>A0A7S3CD69</accession>
<reference evidence="3" key="1">
    <citation type="submission" date="2021-01" db="EMBL/GenBank/DDBJ databases">
        <authorList>
            <person name="Corre E."/>
            <person name="Pelletier E."/>
            <person name="Niang G."/>
            <person name="Scheremetjew M."/>
            <person name="Finn R."/>
            <person name="Kale V."/>
            <person name="Holt S."/>
            <person name="Cochrane G."/>
            <person name="Meng A."/>
            <person name="Brown T."/>
            <person name="Cohen L."/>
        </authorList>
    </citation>
    <scope>NUCLEOTIDE SEQUENCE</scope>
    <source>
        <strain evidence="3">RCC1871</strain>
    </source>
</reference>
<gene>
    <name evidence="2" type="ORF">CROS1456_LOCUS5987</name>
    <name evidence="3" type="ORF">CROS1456_LOCUS5993</name>
    <name evidence="4" type="ORF">CROS1456_LOCUS6004</name>
    <name evidence="5" type="ORF">HKI87_01g09420</name>
</gene>
<dbReference type="EMBL" id="HBHZ01007743">
    <property type="protein sequence ID" value="CAE0192903.1"/>
    <property type="molecule type" value="Transcribed_RNA"/>
</dbReference>
<proteinExistence type="predicted"/>
<dbReference type="EMBL" id="HBHZ01007732">
    <property type="protein sequence ID" value="CAE0192897.1"/>
    <property type="molecule type" value="Transcribed_RNA"/>
</dbReference>
<evidence type="ECO:0000313" key="5">
    <source>
        <dbReference type="EMBL" id="WZN59416.1"/>
    </source>
</evidence>
<feature type="compositionally biased region" description="Polar residues" evidence="1">
    <location>
        <begin position="31"/>
        <end position="46"/>
    </location>
</feature>
<evidence type="ECO:0000313" key="4">
    <source>
        <dbReference type="EMBL" id="CAE0192914.1"/>
    </source>
</evidence>
<dbReference type="Proteomes" id="UP001472866">
    <property type="component" value="Chromosome 01"/>
</dbReference>
<feature type="compositionally biased region" description="Polar residues" evidence="1">
    <location>
        <begin position="1"/>
        <end position="10"/>
    </location>
</feature>
<reference evidence="5 6" key="2">
    <citation type="submission" date="2024-03" db="EMBL/GenBank/DDBJ databases">
        <title>Complete genome sequence of the green alga Chloropicon roscoffensis RCC1871.</title>
        <authorList>
            <person name="Lemieux C."/>
            <person name="Pombert J.-F."/>
            <person name="Otis C."/>
            <person name="Turmel M."/>
        </authorList>
    </citation>
    <scope>NUCLEOTIDE SEQUENCE [LARGE SCALE GENOMIC DNA]</scope>
    <source>
        <strain evidence="5 6">RCC1871</strain>
    </source>
</reference>
<keyword evidence="6" id="KW-1185">Reference proteome</keyword>
<dbReference type="EMBL" id="CP151501">
    <property type="protein sequence ID" value="WZN59416.1"/>
    <property type="molecule type" value="Genomic_DNA"/>
</dbReference>
<evidence type="ECO:0000313" key="3">
    <source>
        <dbReference type="EMBL" id="CAE0192903.1"/>
    </source>
</evidence>
<feature type="region of interest" description="Disordered" evidence="1">
    <location>
        <begin position="1"/>
        <end position="98"/>
    </location>
</feature>
<sequence length="166" mass="18099">MAWTGETTEWLSHLEQAPSTPRRGEKRNPNDLASSSSARSGQTFTPSFVPATPDLTDVKFRRRLSVSNEDEDDSEDRPSTPPPLPAAQGGSPPSVKAVHRVVKRRNSLEFSSRISSIRATGGVNKKQRNPRRSLLGDFSVGAKVDEQRSAVEAFLDRVEAAAACRA</sequence>
<dbReference type="EMBL" id="HBHZ01007754">
    <property type="protein sequence ID" value="CAE0192914.1"/>
    <property type="molecule type" value="Transcribed_RNA"/>
</dbReference>
<evidence type="ECO:0000313" key="2">
    <source>
        <dbReference type="EMBL" id="CAE0192897.1"/>
    </source>
</evidence>
<protein>
    <submittedName>
        <fullName evidence="3">Uncharacterized protein</fullName>
    </submittedName>
</protein>
<organism evidence="3">
    <name type="scientific">Chloropicon roscoffensis</name>
    <dbReference type="NCBI Taxonomy" id="1461544"/>
    <lineage>
        <taxon>Eukaryota</taxon>
        <taxon>Viridiplantae</taxon>
        <taxon>Chlorophyta</taxon>
        <taxon>Chloropicophyceae</taxon>
        <taxon>Chloropicales</taxon>
        <taxon>Chloropicaceae</taxon>
        <taxon>Chloropicon</taxon>
    </lineage>
</organism>
<evidence type="ECO:0000256" key="1">
    <source>
        <dbReference type="SAM" id="MobiDB-lite"/>
    </source>
</evidence>
<evidence type="ECO:0000313" key="6">
    <source>
        <dbReference type="Proteomes" id="UP001472866"/>
    </source>
</evidence>
<dbReference type="AlphaFoldDB" id="A0A7S3CD69"/>
<name>A0A7S3CD69_9CHLO</name>